<feature type="transmembrane region" description="Helical" evidence="2">
    <location>
        <begin position="80"/>
        <end position="103"/>
    </location>
</feature>
<dbReference type="InterPro" id="IPR010331">
    <property type="entry name" value="ExoD"/>
</dbReference>
<keyword evidence="2" id="KW-0472">Membrane</keyword>
<name>A0A7W9FR11_9HYPH</name>
<feature type="transmembrane region" description="Helical" evidence="2">
    <location>
        <begin position="189"/>
        <end position="212"/>
    </location>
</feature>
<evidence type="ECO:0000256" key="1">
    <source>
        <dbReference type="SAM" id="MobiDB-lite"/>
    </source>
</evidence>
<comment type="caution">
    <text evidence="3">The sequence shown here is derived from an EMBL/GenBank/DDBJ whole genome shotgun (WGS) entry which is preliminary data.</text>
</comment>
<dbReference type="PANTHER" id="PTHR41795">
    <property type="entry name" value="EXOPOLYSACCHARIDE SYNTHESIS PROTEIN"/>
    <property type="match status" value="1"/>
</dbReference>
<evidence type="ECO:0000313" key="3">
    <source>
        <dbReference type="EMBL" id="MBB5755275.1"/>
    </source>
</evidence>
<dbReference type="PIRSF" id="PIRSF033239">
    <property type="entry name" value="ExoD"/>
    <property type="match status" value="1"/>
</dbReference>
<accession>A0A7W9FR11</accession>
<dbReference type="Proteomes" id="UP000523821">
    <property type="component" value="Unassembled WGS sequence"/>
</dbReference>
<reference evidence="3 4" key="1">
    <citation type="submission" date="2020-08" db="EMBL/GenBank/DDBJ databases">
        <title>Genomic Encyclopedia of Type Strains, Phase IV (KMG-IV): sequencing the most valuable type-strain genomes for metagenomic binning, comparative biology and taxonomic classification.</title>
        <authorList>
            <person name="Goeker M."/>
        </authorList>
    </citation>
    <scope>NUCLEOTIDE SEQUENCE [LARGE SCALE GENOMIC DNA]</scope>
    <source>
        <strain evidence="3 4">DSM 16268</strain>
    </source>
</reference>
<evidence type="ECO:0008006" key="5">
    <source>
        <dbReference type="Google" id="ProtNLM"/>
    </source>
</evidence>
<keyword evidence="2" id="KW-1133">Transmembrane helix</keyword>
<evidence type="ECO:0000256" key="2">
    <source>
        <dbReference type="SAM" id="Phobius"/>
    </source>
</evidence>
<feature type="region of interest" description="Disordered" evidence="1">
    <location>
        <begin position="1"/>
        <end position="25"/>
    </location>
</feature>
<dbReference type="Pfam" id="PF06055">
    <property type="entry name" value="ExoD"/>
    <property type="match status" value="1"/>
</dbReference>
<keyword evidence="4" id="KW-1185">Reference proteome</keyword>
<protein>
    <recommendedName>
        <fullName evidence="5">Exopolysaccharide biosynthesis protein</fullName>
    </recommendedName>
</protein>
<sequence length="231" mass="24813">MDSRVDPEDEPGEAPPRPRGGTYHRPASASTLLSEIGDHLPDETATVGQIFDALGNAGLGLTMLMMALPSFLPIPGLPTGFVFGTAMAILALQVLVGADRLILPQWLRRRGLPRGVVVKGAGAVAPWLRRIEWLLKPRLPMLAGRRAHVVLALPIFVHAVMILLPIPLGNQLPALAVIAFAFGLIERDGLAVLVGALLSVIALAWNGAIVFFGAELSLIAWRWVEPVLERF</sequence>
<dbReference type="EMBL" id="JACHOO010000017">
    <property type="protein sequence ID" value="MBB5755275.1"/>
    <property type="molecule type" value="Genomic_DNA"/>
</dbReference>
<keyword evidence="2" id="KW-0812">Transmembrane</keyword>
<feature type="transmembrane region" description="Helical" evidence="2">
    <location>
        <begin position="147"/>
        <end position="169"/>
    </location>
</feature>
<dbReference type="AlphaFoldDB" id="A0A7W9FR11"/>
<organism evidence="3 4">
    <name type="scientific">Prosthecomicrobium pneumaticum</name>
    <dbReference type="NCBI Taxonomy" id="81895"/>
    <lineage>
        <taxon>Bacteria</taxon>
        <taxon>Pseudomonadati</taxon>
        <taxon>Pseudomonadota</taxon>
        <taxon>Alphaproteobacteria</taxon>
        <taxon>Hyphomicrobiales</taxon>
        <taxon>Kaistiaceae</taxon>
        <taxon>Prosthecomicrobium</taxon>
    </lineage>
</organism>
<evidence type="ECO:0000313" key="4">
    <source>
        <dbReference type="Proteomes" id="UP000523821"/>
    </source>
</evidence>
<proteinExistence type="predicted"/>
<gene>
    <name evidence="3" type="ORF">GGQ63_004378</name>
</gene>
<dbReference type="RefSeq" id="WP_183858706.1">
    <property type="nucleotide sequence ID" value="NZ_JACHOO010000017.1"/>
</dbReference>
<dbReference type="PANTHER" id="PTHR41795:SF1">
    <property type="entry name" value="EXOPOLYSACCHARIDE SYNTHESIS PROTEIN"/>
    <property type="match status" value="1"/>
</dbReference>